<keyword evidence="4" id="KW-1185">Reference proteome</keyword>
<dbReference type="PANTHER" id="PTHR39468">
    <property type="entry name" value="CHROMOSOME 7, WHOLE GENOME SHOTGUN SEQUENCE"/>
    <property type="match status" value="1"/>
</dbReference>
<evidence type="ECO:0000259" key="2">
    <source>
        <dbReference type="Pfam" id="PF19189"/>
    </source>
</evidence>
<dbReference type="PANTHER" id="PTHR39468:SF1">
    <property type="entry name" value="MTF2-LIKE C-TERMINAL DOMAIN-CONTAINING PROTEIN"/>
    <property type="match status" value="1"/>
</dbReference>
<dbReference type="Proteomes" id="UP000664203">
    <property type="component" value="Unassembled WGS sequence"/>
</dbReference>
<comment type="caution">
    <text evidence="3">The sequence shown here is derived from an EMBL/GenBank/DDBJ whole genome shotgun (WGS) entry which is preliminary data.</text>
</comment>
<feature type="domain" description="Mtf2-like C-terminal" evidence="2">
    <location>
        <begin position="194"/>
        <end position="397"/>
    </location>
</feature>
<dbReference type="EMBL" id="CAJPDR010000021">
    <property type="protein sequence ID" value="CAF9907220.1"/>
    <property type="molecule type" value="Genomic_DNA"/>
</dbReference>
<evidence type="ECO:0000313" key="4">
    <source>
        <dbReference type="Proteomes" id="UP000664203"/>
    </source>
</evidence>
<dbReference type="GO" id="GO:0005739">
    <property type="term" value="C:mitochondrion"/>
    <property type="evidence" value="ECO:0007669"/>
    <property type="project" value="InterPro"/>
</dbReference>
<dbReference type="AlphaFoldDB" id="A0A8H3I8H3"/>
<feature type="compositionally biased region" description="Acidic residues" evidence="1">
    <location>
        <begin position="79"/>
        <end position="90"/>
    </location>
</feature>
<feature type="region of interest" description="Disordered" evidence="1">
    <location>
        <begin position="71"/>
        <end position="93"/>
    </location>
</feature>
<evidence type="ECO:0000256" key="1">
    <source>
        <dbReference type="SAM" id="MobiDB-lite"/>
    </source>
</evidence>
<accession>A0A8H3I8H3</accession>
<proteinExistence type="predicted"/>
<evidence type="ECO:0000313" key="3">
    <source>
        <dbReference type="EMBL" id="CAF9907220.1"/>
    </source>
</evidence>
<organism evidence="3 4">
    <name type="scientific">Alectoria fallacina</name>
    <dbReference type="NCBI Taxonomy" id="1903189"/>
    <lineage>
        <taxon>Eukaryota</taxon>
        <taxon>Fungi</taxon>
        <taxon>Dikarya</taxon>
        <taxon>Ascomycota</taxon>
        <taxon>Pezizomycotina</taxon>
        <taxon>Lecanoromycetes</taxon>
        <taxon>OSLEUM clade</taxon>
        <taxon>Lecanoromycetidae</taxon>
        <taxon>Lecanorales</taxon>
        <taxon>Lecanorineae</taxon>
        <taxon>Parmeliaceae</taxon>
        <taxon>Alectoria</taxon>
    </lineage>
</organism>
<dbReference type="Pfam" id="PF19189">
    <property type="entry name" value="Mtf2"/>
    <property type="match status" value="1"/>
</dbReference>
<sequence>MRAFFSTSQGQAYAKKKLGRRNNDPIVFVDPFHRQIPNTLSHIEPQRHDKSSRPSTVTASEQAVFNKIIKDVSQSTTPEPDDEDLLDQDELTSGYDPNVDLNSIFEDAIRQLRTQEEQAEKGALRSLLFSTMPRQRAIDTLVSDREQSLSGRVFKRPITLANGTSLGVEVETEEERARLEVACDDHRTLVMCMLDSANSDVEIWRVLEEEVFSLITHLDEHTKIVERAGKEKVLHAAKVRKAEAKGKDLADVKLEKGDLTKKEMSRIKLTRTTAIPINNLLAILHRNYAEYCLHALRLLRRNYPTSFYAPHILSTIKRRGPISHVLGVSTDIYNEILFLEWTQYSDLHGVADTIEEMLNQGIESNEVTVALIKGISKQRWMGRRQLSGPVVKEWWAMRGTVEAWRRVLGLFERILSELAEREAMLVDEAEGEDGELETGKE</sequence>
<dbReference type="OrthoDB" id="2444174at2759"/>
<dbReference type="InterPro" id="IPR043837">
    <property type="entry name" value="Mtf2-like_C"/>
</dbReference>
<reference evidence="3" key="1">
    <citation type="submission" date="2021-03" db="EMBL/GenBank/DDBJ databases">
        <authorList>
            <person name="Tagirdzhanova G."/>
        </authorList>
    </citation>
    <scope>NUCLEOTIDE SEQUENCE</scope>
</reference>
<dbReference type="InterPro" id="IPR040009">
    <property type="entry name" value="Mtf2/C5D6.12-like"/>
</dbReference>
<protein>
    <recommendedName>
        <fullName evidence="2">Mtf2-like C-terminal domain-containing protein</fullName>
    </recommendedName>
</protein>
<name>A0A8H3I8H3_9LECA</name>
<gene>
    <name evidence="3" type="ORF">ALECFALPRED_003274</name>
</gene>